<accession>A0A2D2CZF4</accession>
<gene>
    <name evidence="1" type="ORF">CQW49_09475</name>
</gene>
<evidence type="ECO:0000313" key="2">
    <source>
        <dbReference type="Proteomes" id="UP000230709"/>
    </source>
</evidence>
<name>A0A2D2CZF4_METT3</name>
<proteinExistence type="predicted"/>
<sequence>MIGLRHCEERSDEASGWADYRHRCAIVPPNDAIPHIWMENWNTNEPAFILTLVAGPEKAE</sequence>
<dbReference type="AlphaFoldDB" id="A0A2D2CZF4"/>
<evidence type="ECO:0000313" key="1">
    <source>
        <dbReference type="EMBL" id="ATQ68095.1"/>
    </source>
</evidence>
<organism evidence="1 2">
    <name type="scientific">Methylosinus trichosporium (strain ATCC 35070 / NCIMB 11131 / UNIQEM 75 / OB3b)</name>
    <dbReference type="NCBI Taxonomy" id="595536"/>
    <lineage>
        <taxon>Bacteria</taxon>
        <taxon>Pseudomonadati</taxon>
        <taxon>Pseudomonadota</taxon>
        <taxon>Alphaproteobacteria</taxon>
        <taxon>Hyphomicrobiales</taxon>
        <taxon>Methylocystaceae</taxon>
        <taxon>Methylosinus</taxon>
    </lineage>
</organism>
<dbReference type="KEGG" id="mtw:CQW49_09475"/>
<keyword evidence="2" id="KW-1185">Reference proteome</keyword>
<reference evidence="2" key="1">
    <citation type="submission" date="2017-10" db="EMBL/GenBank/DDBJ databases">
        <title>Completed PacBio SMRT sequence of Methylosinus trichosporium OB3b reveals presence of a third large plasmid.</title>
        <authorList>
            <person name="Charles T.C."/>
            <person name="Lynch M.D.J."/>
            <person name="Heil J.R."/>
            <person name="Cheng J."/>
        </authorList>
    </citation>
    <scope>NUCLEOTIDE SEQUENCE [LARGE SCALE GENOMIC DNA]</scope>
    <source>
        <strain evidence="2">OB3b</strain>
    </source>
</reference>
<dbReference type="Proteomes" id="UP000230709">
    <property type="component" value="Chromosome"/>
</dbReference>
<dbReference type="EMBL" id="CP023737">
    <property type="protein sequence ID" value="ATQ68095.1"/>
    <property type="molecule type" value="Genomic_DNA"/>
</dbReference>
<protein>
    <submittedName>
        <fullName evidence="1">Uncharacterized protein</fullName>
    </submittedName>
</protein>